<dbReference type="AlphaFoldDB" id="A0A8H6Q7V5"/>
<accession>A0A8H6Q7V5</accession>
<reference evidence="2" key="1">
    <citation type="submission" date="2020-06" db="EMBL/GenBank/DDBJ databases">
        <title>Draft genome sequences of strains closely related to Aspergillus parafelis and Aspergillus hiratsukae.</title>
        <authorList>
            <person name="Dos Santos R.A.C."/>
            <person name="Rivero-Menendez O."/>
            <person name="Steenwyk J.L."/>
            <person name="Mead M.E."/>
            <person name="Goldman G.H."/>
            <person name="Alastruey-Izquierdo A."/>
            <person name="Rokas A."/>
        </authorList>
    </citation>
    <scope>NUCLEOTIDE SEQUENCE</scope>
    <source>
        <strain evidence="2">CNM-CM5623</strain>
    </source>
</reference>
<name>A0A8H6Q7V5_9EURO</name>
<gene>
    <name evidence="2" type="ORF">CNMCM5623_001172</name>
</gene>
<feature type="region of interest" description="Disordered" evidence="1">
    <location>
        <begin position="716"/>
        <end position="759"/>
    </location>
</feature>
<dbReference type="Proteomes" id="UP000654922">
    <property type="component" value="Unassembled WGS sequence"/>
</dbReference>
<feature type="region of interest" description="Disordered" evidence="1">
    <location>
        <begin position="402"/>
        <end position="534"/>
    </location>
</feature>
<dbReference type="Gene3D" id="1.25.40.10">
    <property type="entry name" value="Tetratricopeptide repeat domain"/>
    <property type="match status" value="1"/>
</dbReference>
<evidence type="ECO:0000313" key="2">
    <source>
        <dbReference type="EMBL" id="KAF7167978.1"/>
    </source>
</evidence>
<dbReference type="PANTHER" id="PTHR43628">
    <property type="entry name" value="ACTIVATOR OF C KINASE PROTEIN 1-RELATED"/>
    <property type="match status" value="1"/>
</dbReference>
<dbReference type="FunFam" id="1.25.40.10:FF:000455">
    <property type="entry name" value="Cell cycle inhibitor Nif1, putative"/>
    <property type="match status" value="1"/>
</dbReference>
<dbReference type="InterPro" id="IPR052945">
    <property type="entry name" value="Mitotic_Regulator"/>
</dbReference>
<feature type="compositionally biased region" description="Polar residues" evidence="1">
    <location>
        <begin position="254"/>
        <end position="273"/>
    </location>
</feature>
<comment type="caution">
    <text evidence="2">The sequence shown here is derived from an EMBL/GenBank/DDBJ whole genome shotgun (WGS) entry which is preliminary data.</text>
</comment>
<dbReference type="Pfam" id="PF08238">
    <property type="entry name" value="Sel1"/>
    <property type="match status" value="3"/>
</dbReference>
<dbReference type="GO" id="GO:0032153">
    <property type="term" value="C:cell division site"/>
    <property type="evidence" value="ECO:0007669"/>
    <property type="project" value="TreeGrafter"/>
</dbReference>
<evidence type="ECO:0000256" key="1">
    <source>
        <dbReference type="SAM" id="MobiDB-lite"/>
    </source>
</evidence>
<feature type="compositionally biased region" description="Polar residues" evidence="1">
    <location>
        <begin position="9"/>
        <end position="23"/>
    </location>
</feature>
<organism evidence="2 3">
    <name type="scientific">Aspergillus felis</name>
    <dbReference type="NCBI Taxonomy" id="1287682"/>
    <lineage>
        <taxon>Eukaryota</taxon>
        <taxon>Fungi</taxon>
        <taxon>Dikarya</taxon>
        <taxon>Ascomycota</taxon>
        <taxon>Pezizomycotina</taxon>
        <taxon>Eurotiomycetes</taxon>
        <taxon>Eurotiomycetidae</taxon>
        <taxon>Eurotiales</taxon>
        <taxon>Aspergillaceae</taxon>
        <taxon>Aspergillus</taxon>
        <taxon>Aspergillus subgen. Fumigati</taxon>
    </lineage>
</organism>
<protein>
    <recommendedName>
        <fullName evidence="4">Cell cycle inhibitor Nif1</fullName>
    </recommendedName>
</protein>
<feature type="compositionally biased region" description="Low complexity" evidence="1">
    <location>
        <begin position="235"/>
        <end position="244"/>
    </location>
</feature>
<feature type="compositionally biased region" description="Polar residues" evidence="1">
    <location>
        <begin position="325"/>
        <end position="339"/>
    </location>
</feature>
<feature type="compositionally biased region" description="Polar residues" evidence="1">
    <location>
        <begin position="521"/>
        <end position="534"/>
    </location>
</feature>
<dbReference type="SUPFAM" id="SSF81901">
    <property type="entry name" value="HCP-like"/>
    <property type="match status" value="1"/>
</dbReference>
<dbReference type="InterPro" id="IPR011990">
    <property type="entry name" value="TPR-like_helical_dom_sf"/>
</dbReference>
<feature type="compositionally biased region" description="Polar residues" evidence="1">
    <location>
        <begin position="436"/>
        <end position="446"/>
    </location>
</feature>
<dbReference type="InterPro" id="IPR006597">
    <property type="entry name" value="Sel1-like"/>
</dbReference>
<feature type="compositionally biased region" description="Polar residues" evidence="1">
    <location>
        <begin position="210"/>
        <end position="220"/>
    </location>
</feature>
<dbReference type="SMART" id="SM00671">
    <property type="entry name" value="SEL1"/>
    <property type="match status" value="3"/>
</dbReference>
<feature type="compositionally biased region" description="Basic and acidic residues" evidence="1">
    <location>
        <begin position="115"/>
        <end position="127"/>
    </location>
</feature>
<feature type="compositionally biased region" description="Low complexity" evidence="1">
    <location>
        <begin position="313"/>
        <end position="324"/>
    </location>
</feature>
<proteinExistence type="predicted"/>
<dbReference type="PANTHER" id="PTHR43628:SF11">
    <property type="entry name" value="PROTEIN DSF2"/>
    <property type="match status" value="1"/>
</dbReference>
<feature type="compositionally biased region" description="Low complexity" evidence="1">
    <location>
        <begin position="189"/>
        <end position="203"/>
    </location>
</feature>
<feature type="region of interest" description="Disordered" evidence="1">
    <location>
        <begin position="1"/>
        <end position="32"/>
    </location>
</feature>
<dbReference type="GO" id="GO:0010972">
    <property type="term" value="P:negative regulation of G2/M transition of mitotic cell cycle"/>
    <property type="evidence" value="ECO:0007669"/>
    <property type="project" value="TreeGrafter"/>
</dbReference>
<sequence>MASRPQVGETRSQSYDTLRSTSPRIEHFDGEIPPALSPLDAFAAQGRLLARQLEQSKLGERRMSRLPPSSVARSLSQGRPGYFRAPSSGDSYYSQGGRGGELARRPTQKNNPEVEEPKFRPQSEHPRISAVSYLASEDGFGQDDEEATPTEGPTPLRMESDSFDIPRAESPDEDMSMGSAPEAAPRFYASGPSSPASPVSSVGLAIAAPSRNSSTDSGSRLNVPRGLAPPPSPLSRPSTSSRAAQPESSDDDYSSSNAGSTFSKPRKLSSCSAMSLPYSPMSANPRSHPRSPSLSSETSNTTGYLPRPSFNFSRPLSRSSTSLSAPVNISGMDQSNQPGTMHREHKPSPIIVPTPSDLAKHLREEPSSAVSSYIYTKYSLPRGRKVSRDSVVFSGLQTPNFEWKEPLFESPPPAGTEARLRPSRTPSPPPSRHESVYSQSVYSQKAHSMCGTPTIARPNPSANEPGLRSREAEATSEPEADQVEPPSAEKQKAVAPPPESTTSNKEDKEDTTSSADSASTIRPQTGRAASSSGIVTADEHVAKGIECHEKGSLNESTYHLRIAAKQNHPTGMLLYALACRHGWGMRPNQREGVQWLRKAVDCVGLELMDDSNGTVPLRAKEMQKAYRAQFALSIYELGVSHLNGWGIEQDKSLALRCFEIAGQWGDADALAEAGFCYAEGIGCKKDMKKAAKFYRQAEAKGISMVGNSWIYKDKYKSDEESAPRSRGRGRQGGTPEKNARSKSRTRSLFHRKKSLAAEA</sequence>
<evidence type="ECO:0000313" key="3">
    <source>
        <dbReference type="Proteomes" id="UP000654922"/>
    </source>
</evidence>
<feature type="region of interest" description="Disordered" evidence="1">
    <location>
        <begin position="55"/>
        <end position="370"/>
    </location>
</feature>
<dbReference type="OrthoDB" id="2384430at2759"/>
<dbReference type="EMBL" id="JACBAE010001275">
    <property type="protein sequence ID" value="KAF7167978.1"/>
    <property type="molecule type" value="Genomic_DNA"/>
</dbReference>
<evidence type="ECO:0008006" key="4">
    <source>
        <dbReference type="Google" id="ProtNLM"/>
    </source>
</evidence>
<feature type="compositionally biased region" description="Basic and acidic residues" evidence="1">
    <location>
        <begin position="158"/>
        <end position="170"/>
    </location>
</feature>
<feature type="compositionally biased region" description="Basic residues" evidence="1">
    <location>
        <begin position="740"/>
        <end position="759"/>
    </location>
</feature>
<feature type="compositionally biased region" description="Low complexity" evidence="1">
    <location>
        <begin position="284"/>
        <end position="302"/>
    </location>
</feature>